<dbReference type="Gene3D" id="2.30.110.10">
    <property type="entry name" value="Electron Transport, Fmn-binding Protein, Chain A"/>
    <property type="match status" value="1"/>
</dbReference>
<comment type="caution">
    <text evidence="1">The sequence shown here is derived from an EMBL/GenBank/DDBJ whole genome shotgun (WGS) entry which is preliminary data.</text>
</comment>
<evidence type="ECO:0000313" key="2">
    <source>
        <dbReference type="Proteomes" id="UP000295136"/>
    </source>
</evidence>
<protein>
    <submittedName>
        <fullName evidence="1">FMN-binding negative transcriptional regulator</fullName>
    </submittedName>
</protein>
<dbReference type="PANTHER" id="PTHR35802">
    <property type="entry name" value="PROTEASE SYNTHASE AND SPORULATION PROTEIN PAI 2"/>
    <property type="match status" value="1"/>
</dbReference>
<proteinExistence type="predicted"/>
<dbReference type="InterPro" id="IPR007396">
    <property type="entry name" value="TR_PAI2-type"/>
</dbReference>
<dbReference type="InterPro" id="IPR012349">
    <property type="entry name" value="Split_barrel_FMN-bd"/>
</dbReference>
<dbReference type="SUPFAM" id="SSF50475">
    <property type="entry name" value="FMN-binding split barrel"/>
    <property type="match status" value="1"/>
</dbReference>
<accession>A0A4V2ZA40</accession>
<evidence type="ECO:0000313" key="1">
    <source>
        <dbReference type="EMBL" id="TDE49752.1"/>
    </source>
</evidence>
<dbReference type="PANTHER" id="PTHR35802:SF1">
    <property type="entry name" value="PROTEASE SYNTHASE AND SPORULATION PROTEIN PAI 2"/>
    <property type="match status" value="1"/>
</dbReference>
<organism evidence="1 2">
    <name type="scientific">Nonomuraea mesophila</name>
    <dbReference type="NCBI Taxonomy" id="2530382"/>
    <lineage>
        <taxon>Bacteria</taxon>
        <taxon>Bacillati</taxon>
        <taxon>Actinomycetota</taxon>
        <taxon>Actinomycetes</taxon>
        <taxon>Streptosporangiales</taxon>
        <taxon>Streptosporangiaceae</taxon>
        <taxon>Nonomuraea</taxon>
    </lineage>
</organism>
<keyword evidence="2" id="KW-1185">Reference proteome</keyword>
<gene>
    <name evidence="1" type="ORF">E1295_20275</name>
</gene>
<sequence>MGRDPERGGVGVHTFPRYAAADPAQVTALVRENPFALVVSTVDGVPVATHVPVVLEGTAVAGGTLLGHLARANPHWRSFASSPDVLVIFSGPHGYVSPTVYATDPAVPTWDYAAVHVTGRVELLDDPLDALDVVERTVTALESLREPAWEPTAASRDRFRALLPGVVAFRVHVRTEQSIFKLSQDLDAERYSRVRDAAAARNLGLAEQMRRAGCGALKERPDGWPVDGPVDRAVGQG</sequence>
<dbReference type="AlphaFoldDB" id="A0A4V2ZA40"/>
<name>A0A4V2ZA40_9ACTN</name>
<dbReference type="Proteomes" id="UP000295136">
    <property type="component" value="Unassembled WGS sequence"/>
</dbReference>
<reference evidence="1 2" key="1">
    <citation type="submission" date="2019-03" db="EMBL/GenBank/DDBJ databases">
        <title>Draft genome sequences of novel Actinobacteria.</title>
        <authorList>
            <person name="Sahin N."/>
            <person name="Ay H."/>
            <person name="Saygin H."/>
        </authorList>
    </citation>
    <scope>NUCLEOTIDE SEQUENCE [LARGE SCALE GENOMIC DNA]</scope>
    <source>
        <strain evidence="1 2">6K102</strain>
    </source>
</reference>
<dbReference type="Pfam" id="PF04299">
    <property type="entry name" value="FMN_bind_2"/>
    <property type="match status" value="1"/>
</dbReference>
<dbReference type="EMBL" id="SMLD01000050">
    <property type="protein sequence ID" value="TDE49752.1"/>
    <property type="molecule type" value="Genomic_DNA"/>
</dbReference>